<dbReference type="AlphaFoldDB" id="A0AAX6G7Q7"/>
<dbReference type="PANTHER" id="PTHR10826">
    <property type="entry name" value="COMPLEMENT COMPONENT 1"/>
    <property type="match status" value="1"/>
</dbReference>
<feature type="region of interest" description="Disordered" evidence="1">
    <location>
        <begin position="146"/>
        <end position="165"/>
    </location>
</feature>
<dbReference type="EMBL" id="JANAVB010021707">
    <property type="protein sequence ID" value="KAJ6825314.1"/>
    <property type="molecule type" value="Genomic_DNA"/>
</dbReference>
<sequence>MASSSLLRRTLCRSISSSSSSSTIRCYYSSSSSSSPPSILGRVMAQSGLLTKTKKLSYSSSSSLLSLRFIGTSLKKVAIPVDETLKKVLDTEIKCQEQEGVQDQVTEMPEGFPFEIVDTPGDQTIILKRDFAGENIQITVLMNDDDEMEEDGDGSEDNDNNDTSIQPTLSLVVNIDKGVGHTVEFCCNLNSDELSIESMATKKNGENDNEEAAYNGPEFADLDESLQKALHKYLKERGIEGSLFDLLHEYMMNKDEREYLMWLKNMKGFIES</sequence>
<evidence type="ECO:0008006" key="5">
    <source>
        <dbReference type="Google" id="ProtNLM"/>
    </source>
</evidence>
<name>A0AAX6G7Q7_IRIPA</name>
<evidence type="ECO:0000313" key="4">
    <source>
        <dbReference type="Proteomes" id="UP001140949"/>
    </source>
</evidence>
<comment type="caution">
    <text evidence="2">The sequence shown here is derived from an EMBL/GenBank/DDBJ whole genome shotgun (WGS) entry which is preliminary data.</text>
</comment>
<evidence type="ECO:0000256" key="1">
    <source>
        <dbReference type="SAM" id="MobiDB-lite"/>
    </source>
</evidence>
<protein>
    <recommendedName>
        <fullName evidence="5">Mitochondrial glycoprotein</fullName>
    </recommendedName>
</protein>
<evidence type="ECO:0000313" key="3">
    <source>
        <dbReference type="EMBL" id="KAJ6825314.1"/>
    </source>
</evidence>
<gene>
    <name evidence="3" type="ORF">M6B38_379570</name>
    <name evidence="2" type="ORF">M6B38_381905</name>
</gene>
<accession>A0AAX6G7Q7</accession>
<proteinExistence type="predicted"/>
<dbReference type="InterPro" id="IPR003428">
    <property type="entry name" value="MAM33"/>
</dbReference>
<dbReference type="EMBL" id="JANAVB010021999">
    <property type="protein sequence ID" value="KAJ6824513.1"/>
    <property type="molecule type" value="Genomic_DNA"/>
</dbReference>
<dbReference type="Gene3D" id="3.10.280.10">
    <property type="entry name" value="Mitochondrial glycoprotein"/>
    <property type="match status" value="1"/>
</dbReference>
<reference evidence="2" key="2">
    <citation type="submission" date="2023-04" db="EMBL/GenBank/DDBJ databases">
        <authorList>
            <person name="Bruccoleri R.E."/>
            <person name="Oakeley E.J."/>
            <person name="Faust A.-M."/>
            <person name="Dessus-Babus S."/>
            <person name="Altorfer M."/>
            <person name="Burckhardt D."/>
            <person name="Oertli M."/>
            <person name="Naumann U."/>
            <person name="Petersen F."/>
            <person name="Wong J."/>
        </authorList>
    </citation>
    <scope>NUCLEOTIDE SEQUENCE</scope>
    <source>
        <strain evidence="2">GSM-AAB239-AS_SAM_17_03QT</strain>
        <tissue evidence="2">Leaf</tissue>
    </source>
</reference>
<dbReference type="InterPro" id="IPR036561">
    <property type="entry name" value="MAM33_sf"/>
</dbReference>
<evidence type="ECO:0000313" key="2">
    <source>
        <dbReference type="EMBL" id="KAJ6824513.1"/>
    </source>
</evidence>
<feature type="compositionally biased region" description="Acidic residues" evidence="1">
    <location>
        <begin position="146"/>
        <end position="160"/>
    </location>
</feature>
<reference evidence="2" key="1">
    <citation type="journal article" date="2023" name="GigaByte">
        <title>Genome assembly of the bearded iris, Iris pallida Lam.</title>
        <authorList>
            <person name="Bruccoleri R.E."/>
            <person name="Oakeley E.J."/>
            <person name="Faust A.M.E."/>
            <person name="Altorfer M."/>
            <person name="Dessus-Babus S."/>
            <person name="Burckhardt D."/>
            <person name="Oertli M."/>
            <person name="Naumann U."/>
            <person name="Petersen F."/>
            <person name="Wong J."/>
        </authorList>
    </citation>
    <scope>NUCLEOTIDE SEQUENCE</scope>
    <source>
        <strain evidence="2">GSM-AAB239-AS_SAM_17_03QT</strain>
    </source>
</reference>
<organism evidence="2 4">
    <name type="scientific">Iris pallida</name>
    <name type="common">Sweet iris</name>
    <dbReference type="NCBI Taxonomy" id="29817"/>
    <lineage>
        <taxon>Eukaryota</taxon>
        <taxon>Viridiplantae</taxon>
        <taxon>Streptophyta</taxon>
        <taxon>Embryophyta</taxon>
        <taxon>Tracheophyta</taxon>
        <taxon>Spermatophyta</taxon>
        <taxon>Magnoliopsida</taxon>
        <taxon>Liliopsida</taxon>
        <taxon>Asparagales</taxon>
        <taxon>Iridaceae</taxon>
        <taxon>Iridoideae</taxon>
        <taxon>Irideae</taxon>
        <taxon>Iris</taxon>
    </lineage>
</organism>
<dbReference type="SUPFAM" id="SSF54529">
    <property type="entry name" value="Mitochondrial glycoprotein MAM33-like"/>
    <property type="match status" value="1"/>
</dbReference>
<dbReference type="Proteomes" id="UP001140949">
    <property type="component" value="Unassembled WGS sequence"/>
</dbReference>
<dbReference type="PANTHER" id="PTHR10826:SF27">
    <property type="entry name" value="OS06G0326500 PROTEIN"/>
    <property type="match status" value="1"/>
</dbReference>
<dbReference type="Pfam" id="PF02330">
    <property type="entry name" value="MAM33"/>
    <property type="match status" value="1"/>
</dbReference>
<dbReference type="GO" id="GO:0005759">
    <property type="term" value="C:mitochondrial matrix"/>
    <property type="evidence" value="ECO:0007669"/>
    <property type="project" value="InterPro"/>
</dbReference>
<keyword evidence="4" id="KW-1185">Reference proteome</keyword>